<evidence type="ECO:0000313" key="2">
    <source>
        <dbReference type="EMBL" id="MBC3901053.1"/>
    </source>
</evidence>
<keyword evidence="1" id="KW-0732">Signal</keyword>
<dbReference type="Gene3D" id="3.10.450.730">
    <property type="entry name" value="BLIP domain"/>
    <property type="match status" value="1"/>
</dbReference>
<feature type="signal peptide" evidence="1">
    <location>
        <begin position="1"/>
        <end position="21"/>
    </location>
</feature>
<dbReference type="RefSeq" id="WP_186895147.1">
    <property type="nucleotide sequence ID" value="NZ_WJBE01000020.1"/>
</dbReference>
<protein>
    <recommendedName>
        <fullName evidence="4">Lipoprotein</fullName>
    </recommendedName>
</protein>
<accession>A0ABR6Z0L1</accession>
<name>A0ABR6Z0L1_9FIRM</name>
<dbReference type="PROSITE" id="PS51257">
    <property type="entry name" value="PROKAR_LIPOPROTEIN"/>
    <property type="match status" value="1"/>
</dbReference>
<evidence type="ECO:0000313" key="3">
    <source>
        <dbReference type="Proteomes" id="UP000622405"/>
    </source>
</evidence>
<dbReference type="EMBL" id="WJBE01000020">
    <property type="protein sequence ID" value="MBC3901053.1"/>
    <property type="molecule type" value="Genomic_DNA"/>
</dbReference>
<keyword evidence="3" id="KW-1185">Reference proteome</keyword>
<sequence>MNKFKLCLVMVITMILMTVLVGCGSNTNSGSTAGQSNVSKDTVYEFYDKVQFDQTKEQVDAELGVTATESSQMENSFTYVNEDTSFGVSVLYDENRLVTSKTLFYSTTEELAFLTTKAVTKEQAESIPEGATYDEVKNILGGEGTETSATQVIPFENDKVSYIRVWINQDGTMLQAVFLPDGTTNNIMFFD</sequence>
<comment type="caution">
    <text evidence="2">The sequence shown here is derived from an EMBL/GenBank/DDBJ whole genome shotgun (WGS) entry which is preliminary data.</text>
</comment>
<evidence type="ECO:0000256" key="1">
    <source>
        <dbReference type="SAM" id="SignalP"/>
    </source>
</evidence>
<feature type="chain" id="PRO_5046186381" description="Lipoprotein" evidence="1">
    <location>
        <begin position="22"/>
        <end position="191"/>
    </location>
</feature>
<evidence type="ECO:0008006" key="4">
    <source>
        <dbReference type="Google" id="ProtNLM"/>
    </source>
</evidence>
<proteinExistence type="predicted"/>
<dbReference type="Proteomes" id="UP000622405">
    <property type="component" value="Unassembled WGS sequence"/>
</dbReference>
<reference evidence="2 3" key="1">
    <citation type="journal article" date="2020" name="mSystems">
        <title>Defining Genomic and Predicted Metabolic Features of the Acetobacterium Genus.</title>
        <authorList>
            <person name="Ross D.E."/>
            <person name="Marshall C.W."/>
            <person name="Gulliver D."/>
            <person name="May H.D."/>
            <person name="Norman R.S."/>
        </authorList>
    </citation>
    <scope>NUCLEOTIDE SEQUENCE [LARGE SCALE GENOMIC DNA]</scope>
    <source>
        <strain evidence="2 3">DSM 4132</strain>
    </source>
</reference>
<organism evidence="2 3">
    <name type="scientific">Acetobacterium malicum</name>
    <dbReference type="NCBI Taxonomy" id="52692"/>
    <lineage>
        <taxon>Bacteria</taxon>
        <taxon>Bacillati</taxon>
        <taxon>Bacillota</taxon>
        <taxon>Clostridia</taxon>
        <taxon>Eubacteriales</taxon>
        <taxon>Eubacteriaceae</taxon>
        <taxon>Acetobacterium</taxon>
    </lineage>
</organism>
<gene>
    <name evidence="2" type="ORF">GH811_15660</name>
</gene>